<accession>A0A6A6IRA1</accession>
<evidence type="ECO:0000256" key="4">
    <source>
        <dbReference type="ARBA" id="ARBA00022679"/>
    </source>
</evidence>
<dbReference type="InterPro" id="IPR023165">
    <property type="entry name" value="rRNA_Ade_diMease-like_C"/>
</dbReference>
<dbReference type="EMBL" id="ML987192">
    <property type="protein sequence ID" value="KAF2252608.1"/>
    <property type="molecule type" value="Genomic_DNA"/>
</dbReference>
<dbReference type="GO" id="GO:0008168">
    <property type="term" value="F:methyltransferase activity"/>
    <property type="evidence" value="ECO:0007669"/>
    <property type="project" value="UniProtKB-KW"/>
</dbReference>
<dbReference type="PANTHER" id="PTHR11727:SF17">
    <property type="entry name" value="DIMETHYLADENOSINE TRANSFERASE 1, MITOCHONDRIAL"/>
    <property type="match status" value="1"/>
</dbReference>
<evidence type="ECO:0000256" key="1">
    <source>
        <dbReference type="ARBA" id="ARBA00004173"/>
    </source>
</evidence>
<proteinExistence type="predicted"/>
<sequence>MRGRIRSVLPRHLCQRCATAQWQTSPRNYATKRGGRPSKALSGTQLNPAKLGGTSKYPLSAQLSKNPEPALDSLQSTKGHAYYRSQIVSPSLCDDILKYIGPTLEKHKGCDILDVHPGVGLWSQKIHEFLQPRSHVLLEPSAAKFDEYLKPLLEKPGSKYRLHTGNIGDFETIRSLIDGGAFPDQKRVRPEDPSSRQQNTLLLVTGSLMWDPKLPGIAFDSMAKQLFIQFTKMAVQNDGFHAFGPVRMLLWMDHNDFKGILPRSMNQHNKASFYMDTLAKMTEVVAAGHEPRLAGKVSVGREPQYELESIIRAMRAGKEKGMELPAHRRENVHDFAEDVERMTQGKRVMKSADMYQYLKEQEMAGKSTVGLSSQAAIDSYKVDMVLKENPKMYRMDNLSVKGNHKRVSQEGKQANIIRASISQQTRQKQQIERAADIGEEIYHAECKILGMQDGADKEAALKKLQSLEDDFAAAVGKIPKNLKSAVYSDLDDRQTLYSPVPRLQWDARPFEPLVMQPDEVFPANRVSLVDCEPRPAIEGRTADWFEWVQDFLYGLFQHSSTGSVVSALENMQPGASEIIANAPSLKDPAKGGRLEMKNLRVRMLTPEMVVELCAAYKEWPFRSPNSDHTRYFRLRFGKPPT</sequence>
<comment type="function">
    <text evidence="7">Mitochondrial transcription factor that confers selective promoter recognition on the core subunit of the yeast mitochondrial RNA polymerase. Interacts with DNA in a non-specific manner.</text>
</comment>
<dbReference type="InterPro" id="IPR001737">
    <property type="entry name" value="KsgA/Erm"/>
</dbReference>
<evidence type="ECO:0000256" key="2">
    <source>
        <dbReference type="ARBA" id="ARBA00013836"/>
    </source>
</evidence>
<reference evidence="9" key="1">
    <citation type="journal article" date="2020" name="Stud. Mycol.">
        <title>101 Dothideomycetes genomes: a test case for predicting lifestyles and emergence of pathogens.</title>
        <authorList>
            <person name="Haridas S."/>
            <person name="Albert R."/>
            <person name="Binder M."/>
            <person name="Bloem J."/>
            <person name="Labutti K."/>
            <person name="Salamov A."/>
            <person name="Andreopoulos B."/>
            <person name="Baker S."/>
            <person name="Barry K."/>
            <person name="Bills G."/>
            <person name="Bluhm B."/>
            <person name="Cannon C."/>
            <person name="Castanera R."/>
            <person name="Culley D."/>
            <person name="Daum C."/>
            <person name="Ezra D."/>
            <person name="Gonzalez J."/>
            <person name="Henrissat B."/>
            <person name="Kuo A."/>
            <person name="Liang C."/>
            <person name="Lipzen A."/>
            <person name="Lutzoni F."/>
            <person name="Magnuson J."/>
            <person name="Mondo S."/>
            <person name="Nolan M."/>
            <person name="Ohm R."/>
            <person name="Pangilinan J."/>
            <person name="Park H.-J."/>
            <person name="Ramirez L."/>
            <person name="Alfaro M."/>
            <person name="Sun H."/>
            <person name="Tritt A."/>
            <person name="Yoshinaga Y."/>
            <person name="Zwiers L.-H."/>
            <person name="Turgeon B."/>
            <person name="Goodwin S."/>
            <person name="Spatafora J."/>
            <person name="Crous P."/>
            <person name="Grigoriev I."/>
        </authorList>
    </citation>
    <scope>NUCLEOTIDE SEQUENCE</scope>
    <source>
        <strain evidence="9">CBS 122368</strain>
    </source>
</reference>
<dbReference type="GO" id="GO:0003723">
    <property type="term" value="F:RNA binding"/>
    <property type="evidence" value="ECO:0007669"/>
    <property type="project" value="UniProtKB-KW"/>
</dbReference>
<dbReference type="InterPro" id="IPR029063">
    <property type="entry name" value="SAM-dependent_MTases_sf"/>
</dbReference>
<protein>
    <recommendedName>
        <fullName evidence="2">Mitochondrial transcription factor 1</fullName>
    </recommendedName>
</protein>
<dbReference type="RefSeq" id="XP_033687612.1">
    <property type="nucleotide sequence ID" value="XM_033825703.1"/>
</dbReference>
<evidence type="ECO:0000256" key="7">
    <source>
        <dbReference type="ARBA" id="ARBA00024915"/>
    </source>
</evidence>
<dbReference type="Proteomes" id="UP000800094">
    <property type="component" value="Unassembled WGS sequence"/>
</dbReference>
<dbReference type="Gene3D" id="3.40.50.150">
    <property type="entry name" value="Vaccinia Virus protein VP39"/>
    <property type="match status" value="1"/>
</dbReference>
<dbReference type="Gene3D" id="1.10.8.100">
    <property type="entry name" value="Ribosomal RNA adenine dimethylase-like, domain 2"/>
    <property type="match status" value="1"/>
</dbReference>
<dbReference type="GO" id="GO:0005759">
    <property type="term" value="C:mitochondrial matrix"/>
    <property type="evidence" value="ECO:0007669"/>
    <property type="project" value="TreeGrafter"/>
</dbReference>
<keyword evidence="5" id="KW-0949">S-adenosyl-L-methionine</keyword>
<dbReference type="GeneID" id="54579033"/>
<keyword evidence="6" id="KW-0694">RNA-binding</keyword>
<dbReference type="SUPFAM" id="SSF53335">
    <property type="entry name" value="S-adenosyl-L-methionine-dependent methyltransferases"/>
    <property type="match status" value="1"/>
</dbReference>
<gene>
    <name evidence="9" type="ORF">BU26DRAFT_480374</name>
</gene>
<dbReference type="PANTHER" id="PTHR11727">
    <property type="entry name" value="DIMETHYLADENOSINE TRANSFERASE"/>
    <property type="match status" value="1"/>
</dbReference>
<dbReference type="GO" id="GO:0034245">
    <property type="term" value="C:mitochondrial DNA-directed RNA polymerase complex"/>
    <property type="evidence" value="ECO:0007669"/>
    <property type="project" value="TreeGrafter"/>
</dbReference>
<name>A0A6A6IRA1_9PLEO</name>
<dbReference type="OrthoDB" id="16079at2759"/>
<evidence type="ECO:0000256" key="6">
    <source>
        <dbReference type="ARBA" id="ARBA00022884"/>
    </source>
</evidence>
<comment type="subcellular location">
    <subcellularLocation>
        <location evidence="1">Mitochondrion</location>
    </subcellularLocation>
</comment>
<evidence type="ECO:0000313" key="9">
    <source>
        <dbReference type="EMBL" id="KAF2252608.1"/>
    </source>
</evidence>
<keyword evidence="4 9" id="KW-0808">Transferase</keyword>
<evidence type="ECO:0000256" key="5">
    <source>
        <dbReference type="ARBA" id="ARBA00022691"/>
    </source>
</evidence>
<organism evidence="9 10">
    <name type="scientific">Trematosphaeria pertusa</name>
    <dbReference type="NCBI Taxonomy" id="390896"/>
    <lineage>
        <taxon>Eukaryota</taxon>
        <taxon>Fungi</taxon>
        <taxon>Dikarya</taxon>
        <taxon>Ascomycota</taxon>
        <taxon>Pezizomycotina</taxon>
        <taxon>Dothideomycetes</taxon>
        <taxon>Pleosporomycetidae</taxon>
        <taxon>Pleosporales</taxon>
        <taxon>Massarineae</taxon>
        <taxon>Trematosphaeriaceae</taxon>
        <taxon>Trematosphaeria</taxon>
    </lineage>
</organism>
<feature type="region of interest" description="Disordered" evidence="8">
    <location>
        <begin position="28"/>
        <end position="51"/>
    </location>
</feature>
<dbReference type="GO" id="GO:0034246">
    <property type="term" value="F:mitochondrial transcription factor activity"/>
    <property type="evidence" value="ECO:0007669"/>
    <property type="project" value="TreeGrafter"/>
</dbReference>
<dbReference type="AlphaFoldDB" id="A0A6A6IRA1"/>
<evidence type="ECO:0000313" key="10">
    <source>
        <dbReference type="Proteomes" id="UP000800094"/>
    </source>
</evidence>
<keyword evidence="3 9" id="KW-0489">Methyltransferase</keyword>
<evidence type="ECO:0000256" key="3">
    <source>
        <dbReference type="ARBA" id="ARBA00022603"/>
    </source>
</evidence>
<evidence type="ECO:0000256" key="8">
    <source>
        <dbReference type="SAM" id="MobiDB-lite"/>
    </source>
</evidence>
<dbReference type="GO" id="GO:0006391">
    <property type="term" value="P:transcription initiation at mitochondrial promoter"/>
    <property type="evidence" value="ECO:0007669"/>
    <property type="project" value="TreeGrafter"/>
</dbReference>
<dbReference type="GO" id="GO:0032259">
    <property type="term" value="P:methylation"/>
    <property type="evidence" value="ECO:0007669"/>
    <property type="project" value="UniProtKB-KW"/>
</dbReference>
<keyword evidence="10" id="KW-1185">Reference proteome</keyword>